<sequence>MTDVLTLLQSSSTYINHLLMKKESEIIDLDKAKVKDSMDTNVSKWIEFGNASLTIQDKDVLTKEEWLSDRHITMAQLLVKNKFPHLNGLRTTLEQKKPLDEPNDKILQVIHINNNHWALISTFGC</sequence>
<dbReference type="InterPro" id="IPR038765">
    <property type="entry name" value="Papain-like_cys_pep_sf"/>
</dbReference>
<reference evidence="1" key="1">
    <citation type="submission" date="2017-05" db="UniProtKB">
        <authorList>
            <consortium name="EnsemblMetazoa"/>
        </authorList>
    </citation>
    <scope>IDENTIFICATION</scope>
</reference>
<organism evidence="1">
    <name type="scientific">Amphimedon queenslandica</name>
    <name type="common">Sponge</name>
    <dbReference type="NCBI Taxonomy" id="400682"/>
    <lineage>
        <taxon>Eukaryota</taxon>
        <taxon>Metazoa</taxon>
        <taxon>Porifera</taxon>
        <taxon>Demospongiae</taxon>
        <taxon>Heteroscleromorpha</taxon>
        <taxon>Haplosclerida</taxon>
        <taxon>Niphatidae</taxon>
        <taxon>Amphimedon</taxon>
    </lineage>
</organism>
<proteinExistence type="predicted"/>
<dbReference type="PANTHER" id="PTHR34718">
    <property type="entry name" value="PHD-TYPE DOMAIN-CONTAINING PROTEIN"/>
    <property type="match status" value="1"/>
</dbReference>
<dbReference type="InParanoid" id="A0A1X7VDD2"/>
<dbReference type="EnsemblMetazoa" id="Aqu2.1.37998_001">
    <property type="protein sequence ID" value="Aqu2.1.37998_001"/>
    <property type="gene ID" value="Aqu2.1.37998"/>
</dbReference>
<dbReference type="SUPFAM" id="SSF54001">
    <property type="entry name" value="Cysteine proteinases"/>
    <property type="match status" value="1"/>
</dbReference>
<dbReference type="AlphaFoldDB" id="A0A1X7VDD2"/>
<evidence type="ECO:0000313" key="1">
    <source>
        <dbReference type="EnsemblMetazoa" id="Aqu2.1.37998_001"/>
    </source>
</evidence>
<name>A0A1X7VDD2_AMPQE</name>
<dbReference type="PANTHER" id="PTHR34718:SF2">
    <property type="entry name" value="PHD-TYPE DOMAIN-CONTAINING PROTEIN"/>
    <property type="match status" value="1"/>
</dbReference>
<accession>A0A1X7VDD2</accession>
<protein>
    <recommendedName>
        <fullName evidence="2">Ubiquitin-like protease family profile domain-containing protein</fullName>
    </recommendedName>
</protein>
<evidence type="ECO:0008006" key="2">
    <source>
        <dbReference type="Google" id="ProtNLM"/>
    </source>
</evidence>